<organism evidence="1 2">
    <name type="scientific">Blautia obeum</name>
    <dbReference type="NCBI Taxonomy" id="40520"/>
    <lineage>
        <taxon>Bacteria</taxon>
        <taxon>Bacillati</taxon>
        <taxon>Bacillota</taxon>
        <taxon>Clostridia</taxon>
        <taxon>Lachnospirales</taxon>
        <taxon>Lachnospiraceae</taxon>
        <taxon>Blautia</taxon>
    </lineage>
</organism>
<dbReference type="EMBL" id="CZBP01000001">
    <property type="protein sequence ID" value="CUP59784.1"/>
    <property type="molecule type" value="Genomic_DNA"/>
</dbReference>
<name>A0A174PF95_9FIRM</name>
<sequence length="261" mass="31353">MAEYGPLTEKEYYTLSERNSFTKAENDIYDGKLRICDIPFEYRSLPMYRAAYRRYSYSRVIEEDYASVADEITLLEKQVLEDIDECEDRYRMNGNLSQEYPWYLLRARVYCLKRLLVRGVIEGVFKKENIPLYLMDSFSLQVDAPKNKDVISFESDYNVYESDEDYERAKDDLLYGRLKIYEVPFEYHSRVFYIMAGRFAARRKAESDLLKKTILDDAEESVERFWKYGNLSKRYPRPDLLLRKAGMKNIFIDFKFYKFIN</sequence>
<dbReference type="AlphaFoldDB" id="A0A174PF95"/>
<dbReference type="RefSeq" id="WP_055059151.1">
    <property type="nucleotide sequence ID" value="NZ_CZBP01000001.1"/>
</dbReference>
<gene>
    <name evidence="1" type="ORF">ERS852569_00114</name>
</gene>
<proteinExistence type="predicted"/>
<evidence type="ECO:0000313" key="1">
    <source>
        <dbReference type="EMBL" id="CUP59784.1"/>
    </source>
</evidence>
<dbReference type="Proteomes" id="UP000095762">
    <property type="component" value="Unassembled WGS sequence"/>
</dbReference>
<protein>
    <submittedName>
        <fullName evidence="1">Uncharacterized protein</fullName>
    </submittedName>
</protein>
<evidence type="ECO:0000313" key="2">
    <source>
        <dbReference type="Proteomes" id="UP000095762"/>
    </source>
</evidence>
<accession>A0A174PF95</accession>
<reference evidence="1 2" key="1">
    <citation type="submission" date="2015-09" db="EMBL/GenBank/DDBJ databases">
        <authorList>
            <consortium name="Pathogen Informatics"/>
        </authorList>
    </citation>
    <scope>NUCLEOTIDE SEQUENCE [LARGE SCALE GENOMIC DNA]</scope>
    <source>
        <strain evidence="1 2">2789STDY5834957</strain>
    </source>
</reference>